<protein>
    <submittedName>
        <fullName evidence="4">Alcohol dehydrogenase catalytic domain-containing protein</fullName>
    </submittedName>
</protein>
<evidence type="ECO:0000313" key="4">
    <source>
        <dbReference type="EMBL" id="MDB6178377.1"/>
    </source>
</evidence>
<dbReference type="Gene3D" id="3.40.50.720">
    <property type="entry name" value="NAD(P)-binding Rossmann-like Domain"/>
    <property type="match status" value="1"/>
</dbReference>
<dbReference type="PANTHER" id="PTHR43401:SF2">
    <property type="entry name" value="L-THREONINE 3-DEHYDROGENASE"/>
    <property type="match status" value="1"/>
</dbReference>
<dbReference type="InterPro" id="IPR036291">
    <property type="entry name" value="NAD(P)-bd_dom_sf"/>
</dbReference>
<evidence type="ECO:0000313" key="5">
    <source>
        <dbReference type="Proteomes" id="UP001165641"/>
    </source>
</evidence>
<keyword evidence="5" id="KW-1185">Reference proteome</keyword>
<dbReference type="InterPro" id="IPR013149">
    <property type="entry name" value="ADH-like_C"/>
</dbReference>
<evidence type="ECO:0000256" key="1">
    <source>
        <dbReference type="ARBA" id="ARBA00023002"/>
    </source>
</evidence>
<dbReference type="InterPro" id="IPR011032">
    <property type="entry name" value="GroES-like_sf"/>
</dbReference>
<dbReference type="Gene3D" id="3.90.180.10">
    <property type="entry name" value="Medium-chain alcohol dehydrogenases, catalytic domain"/>
    <property type="match status" value="1"/>
</dbReference>
<evidence type="ECO:0000259" key="2">
    <source>
        <dbReference type="Pfam" id="PF00107"/>
    </source>
</evidence>
<reference evidence="4" key="1">
    <citation type="submission" date="2022-12" db="EMBL/GenBank/DDBJ databases">
        <title>Paracoccus onchidii sp. nov., isolated from a marine invertebrate from the South China Sea.</title>
        <authorList>
            <person name="Xu S."/>
            <person name="Liu Z."/>
            <person name="Xu Y."/>
        </authorList>
    </citation>
    <scope>NUCLEOTIDE SEQUENCE</scope>
    <source>
        <strain evidence="4">Z330</strain>
    </source>
</reference>
<feature type="domain" description="Alcohol dehydrogenase-like C-terminal" evidence="2">
    <location>
        <begin position="169"/>
        <end position="295"/>
    </location>
</feature>
<dbReference type="PANTHER" id="PTHR43401">
    <property type="entry name" value="L-THREONINE 3-DEHYDROGENASE"/>
    <property type="match status" value="1"/>
</dbReference>
<accession>A0ABT4ZGE2</accession>
<sequence length="337" mass="36102">MKALIYHGARDVRVEDVAHRHDPAKVGLRLRYCGVCGTDIGIFSGKHPRAAAPLVIGHEFVGTVCDPLPEGRFSTGDRVVAYPLISCGNCYPCRNGSPHVCQTLRLIGIDCDGGMAEHVDVPEADLFAIPAALSDEVAALIEPLAVVVHSLYKAEFQPFDSCLIMGAGPIGLLTAIVARHAGAGRLLISDIDEARLSICRELGFETVNVARESLAERVAQVTNGDGMGLIFECSGVASAAIEMSELARVGGTICVTATHKDAHPVRLIDVNFKELRVIGCRVYTKEDYARSIDLAVELQDELRSIITQIVPLSEAGKVFDMIADPSLTTVKILVDCS</sequence>
<dbReference type="InterPro" id="IPR050129">
    <property type="entry name" value="Zn_alcohol_dh"/>
</dbReference>
<organism evidence="4 5">
    <name type="scientific">Paracoccus onchidii</name>
    <dbReference type="NCBI Taxonomy" id="3017813"/>
    <lineage>
        <taxon>Bacteria</taxon>
        <taxon>Pseudomonadati</taxon>
        <taxon>Pseudomonadota</taxon>
        <taxon>Alphaproteobacteria</taxon>
        <taxon>Rhodobacterales</taxon>
        <taxon>Paracoccaceae</taxon>
        <taxon>Paracoccus</taxon>
    </lineage>
</organism>
<dbReference type="Pfam" id="PF00107">
    <property type="entry name" value="ADH_zinc_N"/>
    <property type="match status" value="1"/>
</dbReference>
<dbReference type="InterPro" id="IPR013154">
    <property type="entry name" value="ADH-like_N"/>
</dbReference>
<dbReference type="EMBL" id="JAQBIE010000015">
    <property type="protein sequence ID" value="MDB6178377.1"/>
    <property type="molecule type" value="Genomic_DNA"/>
</dbReference>
<proteinExistence type="predicted"/>
<evidence type="ECO:0000259" key="3">
    <source>
        <dbReference type="Pfam" id="PF08240"/>
    </source>
</evidence>
<gene>
    <name evidence="4" type="ORF">PAF17_12800</name>
</gene>
<name>A0ABT4ZGE2_9RHOB</name>
<feature type="domain" description="Alcohol dehydrogenase-like N-terminal" evidence="3">
    <location>
        <begin position="23"/>
        <end position="130"/>
    </location>
</feature>
<keyword evidence="1" id="KW-0560">Oxidoreductase</keyword>
<dbReference type="RefSeq" id="WP_271889497.1">
    <property type="nucleotide sequence ID" value="NZ_JAQBIE010000015.1"/>
</dbReference>
<dbReference type="SUPFAM" id="SSF50129">
    <property type="entry name" value="GroES-like"/>
    <property type="match status" value="1"/>
</dbReference>
<comment type="caution">
    <text evidence="4">The sequence shown here is derived from an EMBL/GenBank/DDBJ whole genome shotgun (WGS) entry which is preliminary data.</text>
</comment>
<dbReference type="Proteomes" id="UP001165641">
    <property type="component" value="Unassembled WGS sequence"/>
</dbReference>
<dbReference type="Pfam" id="PF08240">
    <property type="entry name" value="ADH_N"/>
    <property type="match status" value="1"/>
</dbReference>
<dbReference type="SUPFAM" id="SSF51735">
    <property type="entry name" value="NAD(P)-binding Rossmann-fold domains"/>
    <property type="match status" value="1"/>
</dbReference>